<evidence type="ECO:0000256" key="1">
    <source>
        <dbReference type="ARBA" id="ARBA00010116"/>
    </source>
</evidence>
<dbReference type="InterPro" id="IPR008964">
    <property type="entry name" value="Invasin/intimin_cell_adhesion"/>
</dbReference>
<evidence type="ECO:0000313" key="4">
    <source>
        <dbReference type="Proteomes" id="UP001223214"/>
    </source>
</evidence>
<feature type="domain" description="Big-1" evidence="2">
    <location>
        <begin position="5"/>
        <end position="96"/>
    </location>
</feature>
<gene>
    <name evidence="3" type="ORF">QQF32_19005</name>
</gene>
<comment type="similarity">
    <text evidence="1">Belongs to the intimin/invasin family.</text>
</comment>
<dbReference type="Pfam" id="PF02369">
    <property type="entry name" value="Big_1"/>
    <property type="match status" value="1"/>
</dbReference>
<accession>A0AAP4FX50</accession>
<name>A0AAP4FX50_9ENTR</name>
<comment type="caution">
    <text evidence="3">The sequence shown here is derived from an EMBL/GenBank/DDBJ whole genome shotgun (WGS) entry which is preliminary data.</text>
</comment>
<dbReference type="InterPro" id="IPR013783">
    <property type="entry name" value="Ig-like_fold"/>
</dbReference>
<dbReference type="SUPFAM" id="SSF49373">
    <property type="entry name" value="Invasin/intimin cell-adhesion fragments"/>
    <property type="match status" value="1"/>
</dbReference>
<evidence type="ECO:0000259" key="2">
    <source>
        <dbReference type="PROSITE" id="PS51127"/>
    </source>
</evidence>
<dbReference type="AlphaFoldDB" id="A0AAP4FX50"/>
<protein>
    <submittedName>
        <fullName evidence="3">Ig-like domain-containing protein</fullName>
    </submittedName>
</protein>
<dbReference type="Proteomes" id="UP001223214">
    <property type="component" value="Unassembled WGS sequence"/>
</dbReference>
<keyword evidence="4" id="KW-1185">Reference proteome</keyword>
<proteinExistence type="inferred from homology"/>
<dbReference type="PROSITE" id="PS51127">
    <property type="entry name" value="BIG1"/>
    <property type="match status" value="1"/>
</dbReference>
<organism evidence="3 4">
    <name type="scientific">Lelliottia wanjuensis</name>
    <dbReference type="NCBI Taxonomy" id="3050585"/>
    <lineage>
        <taxon>Bacteria</taxon>
        <taxon>Pseudomonadati</taxon>
        <taxon>Pseudomonadota</taxon>
        <taxon>Gammaproteobacteria</taxon>
        <taxon>Enterobacterales</taxon>
        <taxon>Enterobacteriaceae</taxon>
        <taxon>Lelliottia</taxon>
    </lineage>
</organism>
<evidence type="ECO:0000313" key="3">
    <source>
        <dbReference type="EMBL" id="MDK9365288.1"/>
    </source>
</evidence>
<dbReference type="EMBL" id="JASSOM010000070">
    <property type="protein sequence ID" value="MDK9365288.1"/>
    <property type="molecule type" value="Genomic_DNA"/>
</dbReference>
<dbReference type="InterPro" id="IPR003344">
    <property type="entry name" value="Big_1_dom"/>
</dbReference>
<reference evidence="3 4" key="1">
    <citation type="submission" date="2023-06" db="EMBL/GenBank/DDBJ databases">
        <title>Identification and characterization of antibiotic-resistant Gram-negative bacteria.</title>
        <authorList>
            <person name="Cho G.-S."/>
            <person name="Lee J."/>
            <person name="Tai E."/>
            <person name="Jeong S."/>
            <person name="Kim I."/>
            <person name="Kim B.-E."/>
            <person name="Jeong M.-I."/>
            <person name="Oh K.-K."/>
            <person name="Franz C.M.A.P."/>
        </authorList>
    </citation>
    <scope>NUCLEOTIDE SEQUENCE [LARGE SCALE GENOMIC DNA]</scope>
    <source>
        <strain evidence="3 4">V106_12</strain>
    </source>
</reference>
<dbReference type="Gene3D" id="2.60.40.10">
    <property type="entry name" value="Immunoglobulins"/>
    <property type="match status" value="1"/>
</dbReference>
<sequence>MANTVSKLSATPNPIANDGSQVSNVSATILTDGKPAVADIVVNWAIVGGALSDVTSKTDASGIAKIDVTATVGASTVSVTATTADDLVGRKYVINTYTPHVAPTITNANADDLFTLDHYDLQFGVQAEIPIYDNIELNQIVTFYWGEADSREFIITDTVHPPFIIDVTNEMSPDCLKNGTYSVYYSSTTQSGNTVNSSPVPVVVSDDGQVMPSLAKPVVADADPWINISDAGDGVDVEIQYSSIAAGDSVTYFWSGFDEQGRLITQTETTGNAAVVDGQTKVVFTVDNQYFYPNGAGYKGYAEVYYTVQPAASTSVLLSQTLSCLVDTQ</sequence>
<dbReference type="RefSeq" id="WP_285150798.1">
    <property type="nucleotide sequence ID" value="NZ_JASSOM010000070.1"/>
</dbReference>